<reference evidence="7 8" key="1">
    <citation type="submission" date="2019-12" db="EMBL/GenBank/DDBJ databases">
        <title>Novel species isolated from a subtropical stream in China.</title>
        <authorList>
            <person name="Lu H."/>
        </authorList>
    </citation>
    <scope>NUCLEOTIDE SEQUENCE [LARGE SCALE GENOMIC DNA]</scope>
    <source>
        <strain evidence="7 8">CY42W</strain>
    </source>
</reference>
<evidence type="ECO:0000313" key="8">
    <source>
        <dbReference type="Proteomes" id="UP000642144"/>
    </source>
</evidence>
<comment type="caution">
    <text evidence="7">The sequence shown here is derived from an EMBL/GenBank/DDBJ whole genome shotgun (WGS) entry which is preliminary data.</text>
</comment>
<evidence type="ECO:0000256" key="1">
    <source>
        <dbReference type="ARBA" id="ARBA00001917"/>
    </source>
</evidence>
<dbReference type="PANTHER" id="PTHR43673:SF2">
    <property type="entry name" value="NITROREDUCTASE"/>
    <property type="match status" value="1"/>
</dbReference>
<dbReference type="Pfam" id="PF00881">
    <property type="entry name" value="Nitroreductase"/>
    <property type="match status" value="1"/>
</dbReference>
<keyword evidence="8" id="KW-1185">Reference proteome</keyword>
<dbReference type="CDD" id="cd02136">
    <property type="entry name" value="PnbA_NfnB-like"/>
    <property type="match status" value="1"/>
</dbReference>
<evidence type="ECO:0000256" key="5">
    <source>
        <dbReference type="ARBA" id="ARBA00023002"/>
    </source>
</evidence>
<dbReference type="InterPro" id="IPR000415">
    <property type="entry name" value="Nitroreductase-like"/>
</dbReference>
<dbReference type="Gene3D" id="3.40.109.10">
    <property type="entry name" value="NADH Oxidase"/>
    <property type="match status" value="1"/>
</dbReference>
<organism evidence="7 8">
    <name type="scientific">Duganella levis</name>
    <dbReference type="NCBI Taxonomy" id="2692169"/>
    <lineage>
        <taxon>Bacteria</taxon>
        <taxon>Pseudomonadati</taxon>
        <taxon>Pseudomonadota</taxon>
        <taxon>Betaproteobacteria</taxon>
        <taxon>Burkholderiales</taxon>
        <taxon>Oxalobacteraceae</taxon>
        <taxon>Telluria group</taxon>
        <taxon>Duganella</taxon>
    </lineage>
</organism>
<keyword evidence="4" id="KW-0288">FMN</keyword>
<feature type="domain" description="Nitroreductase" evidence="6">
    <location>
        <begin position="26"/>
        <end position="216"/>
    </location>
</feature>
<proteinExistence type="inferred from homology"/>
<evidence type="ECO:0000256" key="4">
    <source>
        <dbReference type="ARBA" id="ARBA00022643"/>
    </source>
</evidence>
<evidence type="ECO:0000256" key="3">
    <source>
        <dbReference type="ARBA" id="ARBA00022630"/>
    </source>
</evidence>
<keyword evidence="5" id="KW-0560">Oxidoreductase</keyword>
<dbReference type="EMBL" id="WWCT01000017">
    <property type="protein sequence ID" value="MYN28715.1"/>
    <property type="molecule type" value="Genomic_DNA"/>
</dbReference>
<name>A0ABW9W4X7_9BURK</name>
<sequence>MNIRVAEAAGLDAEHLRRAVDWTLGSRRSIRAYLPRPVRQHDLTAILDLARFCASGVNTQPWHVHVVTGQAKERLSTAILCAYDDPHTMARLAEPYDYYPAQWFSPYVDRRRAVGWDLYGLLGIEKGDKARMHQQHGRNYRFFDAPVGLLFTIDRRMGRGSLIDYGMFLQNIMLAARARGLDTCAQAAFNAFHEIIARELSIPAEQMLVCGMSLGYADLDSIENTLVTQRVAVGDFTTFHG</sequence>
<dbReference type="InterPro" id="IPR029479">
    <property type="entry name" value="Nitroreductase"/>
</dbReference>
<evidence type="ECO:0000259" key="6">
    <source>
        <dbReference type="Pfam" id="PF00881"/>
    </source>
</evidence>
<gene>
    <name evidence="7" type="ORF">GTP69_20145</name>
</gene>
<keyword evidence="3" id="KW-0285">Flavoprotein</keyword>
<accession>A0ABW9W4X7</accession>
<evidence type="ECO:0000256" key="2">
    <source>
        <dbReference type="ARBA" id="ARBA00007118"/>
    </source>
</evidence>
<protein>
    <submittedName>
        <fullName evidence="7">Nitroreductase</fullName>
    </submittedName>
</protein>
<evidence type="ECO:0000313" key="7">
    <source>
        <dbReference type="EMBL" id="MYN28715.1"/>
    </source>
</evidence>
<dbReference type="Proteomes" id="UP000642144">
    <property type="component" value="Unassembled WGS sequence"/>
</dbReference>
<dbReference type="PANTHER" id="PTHR43673">
    <property type="entry name" value="NAD(P)H NITROREDUCTASE YDGI-RELATED"/>
    <property type="match status" value="1"/>
</dbReference>
<dbReference type="RefSeq" id="WP_161056528.1">
    <property type="nucleotide sequence ID" value="NZ_WWCT01000017.1"/>
</dbReference>
<comment type="similarity">
    <text evidence="2">Belongs to the nitroreductase family.</text>
</comment>
<comment type="cofactor">
    <cofactor evidence="1">
        <name>FMN</name>
        <dbReference type="ChEBI" id="CHEBI:58210"/>
    </cofactor>
</comment>
<dbReference type="SUPFAM" id="SSF55469">
    <property type="entry name" value="FMN-dependent nitroreductase-like"/>
    <property type="match status" value="1"/>
</dbReference>